<dbReference type="EMBL" id="NXFY01000028">
    <property type="protein sequence ID" value="PHO16939.1"/>
    <property type="molecule type" value="Genomic_DNA"/>
</dbReference>
<proteinExistence type="predicted"/>
<dbReference type="KEGG" id="amol:AMOL_2141"/>
<evidence type="ECO:0000313" key="3">
    <source>
        <dbReference type="EMBL" id="PHO16939.1"/>
    </source>
</evidence>
<keyword evidence="1" id="KW-0812">Transmembrane</keyword>
<keyword evidence="1" id="KW-0472">Membrane</keyword>
<organism evidence="3 4">
    <name type="scientific">Malaciobacter molluscorum LMG 25693</name>
    <dbReference type="NCBI Taxonomy" id="870501"/>
    <lineage>
        <taxon>Bacteria</taxon>
        <taxon>Pseudomonadati</taxon>
        <taxon>Campylobacterota</taxon>
        <taxon>Epsilonproteobacteria</taxon>
        <taxon>Campylobacterales</taxon>
        <taxon>Arcobacteraceae</taxon>
        <taxon>Malaciobacter</taxon>
    </lineage>
</organism>
<keyword evidence="1" id="KW-1133">Transmembrane helix</keyword>
<dbReference type="AlphaFoldDB" id="A0A2G1DEL4"/>
<reference evidence="3 4" key="1">
    <citation type="submission" date="2017-09" db="EMBL/GenBank/DDBJ databases">
        <title>Arcobacter canalis sp. nov., a new species isolated from a water canal contaminated with urban sewage.</title>
        <authorList>
            <person name="Perez-Cataluna A."/>
            <person name="Salas-Masso N."/>
            <person name="Figueras M.J."/>
        </authorList>
    </citation>
    <scope>NUCLEOTIDE SEQUENCE [LARGE SCALE GENOMIC DNA]</scope>
    <source>
        <strain evidence="3 4">F98-3</strain>
    </source>
</reference>
<reference evidence="2 5" key="2">
    <citation type="submission" date="2018-08" db="EMBL/GenBank/DDBJ databases">
        <title>Complete genome of the Arcobacter molluscorum type strain LMG 25693.</title>
        <authorList>
            <person name="Miller W.G."/>
            <person name="Yee E."/>
            <person name="Bono J.L."/>
        </authorList>
    </citation>
    <scope>NUCLEOTIDE SEQUENCE [LARGE SCALE GENOMIC DNA]</scope>
    <source>
        <strain evidence="2 5">CECT 7696</strain>
    </source>
</reference>
<feature type="transmembrane region" description="Helical" evidence="1">
    <location>
        <begin position="42"/>
        <end position="61"/>
    </location>
</feature>
<dbReference type="Proteomes" id="UP000262712">
    <property type="component" value="Chromosome"/>
</dbReference>
<protein>
    <submittedName>
        <fullName evidence="2">Membrane protein</fullName>
    </submittedName>
</protein>
<dbReference type="EMBL" id="CP032098">
    <property type="protein sequence ID" value="AXX93094.1"/>
    <property type="molecule type" value="Genomic_DNA"/>
</dbReference>
<feature type="transmembrane region" description="Helical" evidence="1">
    <location>
        <begin position="6"/>
        <end position="30"/>
    </location>
</feature>
<evidence type="ECO:0000313" key="4">
    <source>
        <dbReference type="Proteomes" id="UP000221222"/>
    </source>
</evidence>
<evidence type="ECO:0000313" key="5">
    <source>
        <dbReference type="Proteomes" id="UP000262712"/>
    </source>
</evidence>
<evidence type="ECO:0000256" key="1">
    <source>
        <dbReference type="SAM" id="Phobius"/>
    </source>
</evidence>
<accession>A0A2G1DEL4</accession>
<sequence length="70" mass="8066">MSYNIVSIISIVITALLALLFSHYLSLVFFEDANNFRKIVQLIIAIVVMTTFYASIKYILLKYMGINEKE</sequence>
<gene>
    <name evidence="2" type="ORF">AMOL_2141</name>
    <name evidence="3" type="ORF">CPU12_12895</name>
</gene>
<dbReference type="Proteomes" id="UP000221222">
    <property type="component" value="Unassembled WGS sequence"/>
</dbReference>
<name>A0A2G1DEL4_9BACT</name>
<dbReference type="RefSeq" id="WP_099343532.1">
    <property type="nucleotide sequence ID" value="NZ_CP032098.1"/>
</dbReference>
<evidence type="ECO:0000313" key="2">
    <source>
        <dbReference type="EMBL" id="AXX93094.1"/>
    </source>
</evidence>
<keyword evidence="4" id="KW-1185">Reference proteome</keyword>